<comment type="catalytic activity">
    <reaction evidence="10">
        <text>a (3R)-hydroxyacyl-[ACP] + L-ornithine = a lyso-ornithine lipid + holo-[ACP] + H(+)</text>
        <dbReference type="Rhea" id="RHEA:20633"/>
        <dbReference type="Rhea" id="RHEA-COMP:9685"/>
        <dbReference type="Rhea" id="RHEA-COMP:9945"/>
        <dbReference type="ChEBI" id="CHEBI:15378"/>
        <dbReference type="ChEBI" id="CHEBI:46911"/>
        <dbReference type="ChEBI" id="CHEBI:64479"/>
        <dbReference type="ChEBI" id="CHEBI:78827"/>
        <dbReference type="ChEBI" id="CHEBI:138482"/>
        <dbReference type="EC" id="2.3.2.30"/>
    </reaction>
    <physiologicalReaction direction="left-to-right" evidence="10">
        <dbReference type="Rhea" id="RHEA:20634"/>
    </physiologicalReaction>
</comment>
<keyword evidence="4" id="KW-0443">Lipid metabolism</keyword>
<evidence type="ECO:0000256" key="4">
    <source>
        <dbReference type="ARBA" id="ARBA00023098"/>
    </source>
</evidence>
<comment type="similarity">
    <text evidence="6">Belongs to the acetyltransferase family. OlsB subfamily.</text>
</comment>
<evidence type="ECO:0000313" key="11">
    <source>
        <dbReference type="EMBL" id="REC58081.1"/>
    </source>
</evidence>
<dbReference type="InterPro" id="IPR052351">
    <property type="entry name" value="Ornithine_N-alpha-AT"/>
</dbReference>
<evidence type="ECO:0000256" key="6">
    <source>
        <dbReference type="ARBA" id="ARBA00038095"/>
    </source>
</evidence>
<dbReference type="SUPFAM" id="SSF55729">
    <property type="entry name" value="Acyl-CoA N-acyltransferases (Nat)"/>
    <property type="match status" value="1"/>
</dbReference>
<dbReference type="PANTHER" id="PTHR37323">
    <property type="entry name" value="GCN5-RELATED N-ACETYLTRANSFERASE"/>
    <property type="match status" value="1"/>
</dbReference>
<evidence type="ECO:0000313" key="12">
    <source>
        <dbReference type="Proteomes" id="UP000257131"/>
    </source>
</evidence>
<comment type="caution">
    <text evidence="11">The sequence shown here is derived from an EMBL/GenBank/DDBJ whole genome shotgun (WGS) entry which is preliminary data.</text>
</comment>
<proteinExistence type="inferred from homology"/>
<keyword evidence="12" id="KW-1185">Reference proteome</keyword>
<dbReference type="AlphaFoldDB" id="A0A3D9BXI3"/>
<evidence type="ECO:0000256" key="3">
    <source>
        <dbReference type="ARBA" id="ARBA00022679"/>
    </source>
</evidence>
<protein>
    <recommendedName>
        <fullName evidence="8">L-ornithine N(alpha)-acyltransferase</fullName>
        <ecNumber evidence="7">2.3.2.30</ecNumber>
    </recommendedName>
</protein>
<comment type="function">
    <text evidence="9">Catalyzes the first step in the biosynthesis of ornithine lipids, which are phosphorus-free membrane lipids. Catalyzes the 3-hydroxyacyl-acyl carrier protein-dependent acylation of ornithine to form lyso-ornithine lipid (LOL).</text>
</comment>
<dbReference type="OrthoDB" id="9787072at2"/>
<organism evidence="11 12">
    <name type="scientific">Rhodosalinus sediminis</name>
    <dbReference type="NCBI Taxonomy" id="1940533"/>
    <lineage>
        <taxon>Bacteria</taxon>
        <taxon>Pseudomonadati</taxon>
        <taxon>Pseudomonadota</taxon>
        <taxon>Alphaproteobacteria</taxon>
        <taxon>Rhodobacterales</taxon>
        <taxon>Paracoccaceae</taxon>
        <taxon>Rhodosalinus</taxon>
    </lineage>
</organism>
<evidence type="ECO:0000256" key="7">
    <source>
        <dbReference type="ARBA" id="ARBA00039058"/>
    </source>
</evidence>
<name>A0A3D9BXI3_9RHOB</name>
<accession>A0A3D9BXI3</accession>
<dbReference type="EC" id="2.3.2.30" evidence="7"/>
<keyword evidence="2" id="KW-0444">Lipid biosynthesis</keyword>
<keyword evidence="5" id="KW-0012">Acyltransferase</keyword>
<keyword evidence="3 11" id="KW-0808">Transferase</keyword>
<dbReference type="Proteomes" id="UP000257131">
    <property type="component" value="Unassembled WGS sequence"/>
</dbReference>
<evidence type="ECO:0000256" key="1">
    <source>
        <dbReference type="ARBA" id="ARBA00005189"/>
    </source>
</evidence>
<evidence type="ECO:0000256" key="8">
    <source>
        <dbReference type="ARBA" id="ARBA00039866"/>
    </source>
</evidence>
<sequence>MQAMEKGRYRVRPAETAADLDAAQRLRHRAFAADRPDAAPGGRDADPFDDRCTHALVEEIATGRLVCCFRLLPLADGARIGESYAAQYYELSPLADFGGPIVEMGRFCVDPATRDPDILRIAWAALTRHVDATGVKLLFGCASFKGTDAAAYLDAFAMLKERHLGPKRWRPRVKAPDVFRFAARLRRRPDARLAMRRMPPLLKSYLMMGGWVSDHAVVDAEMDTLHVFTGVEVGAIPPARKRLLRAVAE</sequence>
<comment type="pathway">
    <text evidence="1">Lipid metabolism.</text>
</comment>
<dbReference type="RefSeq" id="WP_115978919.1">
    <property type="nucleotide sequence ID" value="NZ_QOHR01000004.1"/>
</dbReference>
<gene>
    <name evidence="11" type="ORF">DRV84_05740</name>
</gene>
<dbReference type="InterPro" id="IPR016181">
    <property type="entry name" value="Acyl_CoA_acyltransferase"/>
</dbReference>
<evidence type="ECO:0000256" key="10">
    <source>
        <dbReference type="ARBA" id="ARBA00047785"/>
    </source>
</evidence>
<dbReference type="PANTHER" id="PTHR37323:SF1">
    <property type="entry name" value="L-ORNITHINE N(ALPHA)-ACYLTRANSFERASE"/>
    <property type="match status" value="1"/>
</dbReference>
<dbReference type="Pfam" id="PF13444">
    <property type="entry name" value="Acetyltransf_5"/>
    <property type="match status" value="1"/>
</dbReference>
<dbReference type="GO" id="GO:0043810">
    <property type="term" value="F:ornithine-acyl [acyl carrier protein] N-acyltransferase activity"/>
    <property type="evidence" value="ECO:0007669"/>
    <property type="project" value="UniProtKB-EC"/>
</dbReference>
<dbReference type="Gene3D" id="3.40.630.30">
    <property type="match status" value="1"/>
</dbReference>
<evidence type="ECO:0000256" key="9">
    <source>
        <dbReference type="ARBA" id="ARBA00045724"/>
    </source>
</evidence>
<reference evidence="11 12" key="1">
    <citation type="journal article" date="2017" name="Int. J. Syst. Evol. Microbiol.">
        <title>Rhodosalinus sediminis gen. nov., sp. nov., isolated from marine saltern.</title>
        <authorList>
            <person name="Guo L.Y."/>
            <person name="Ling S.K."/>
            <person name="Li C.M."/>
            <person name="Chen G.J."/>
            <person name="Du Z.J."/>
        </authorList>
    </citation>
    <scope>NUCLEOTIDE SEQUENCE [LARGE SCALE GENOMIC DNA]</scope>
    <source>
        <strain evidence="11 12">WDN1C137</strain>
    </source>
</reference>
<evidence type="ECO:0000256" key="5">
    <source>
        <dbReference type="ARBA" id="ARBA00023315"/>
    </source>
</evidence>
<evidence type="ECO:0000256" key="2">
    <source>
        <dbReference type="ARBA" id="ARBA00022516"/>
    </source>
</evidence>
<dbReference type="GO" id="GO:0006629">
    <property type="term" value="P:lipid metabolic process"/>
    <property type="evidence" value="ECO:0007669"/>
    <property type="project" value="UniProtKB-KW"/>
</dbReference>
<dbReference type="EMBL" id="QOHR01000004">
    <property type="protein sequence ID" value="REC58081.1"/>
    <property type="molecule type" value="Genomic_DNA"/>
</dbReference>